<gene>
    <name evidence="1" type="ORF">GCM10008942_41990</name>
</gene>
<sequence>MPQLDASDLIDSIDAEIAVIDRFGRRPAPLSPLGMAVDGGDMRYGYLKQEGLKPTYGFLRDQQGTDTYLHRDNVSPHMWTHLNKGGRVRFSIGVGSQGRTFAKDVELDE</sequence>
<proteinExistence type="predicted"/>
<dbReference type="EMBL" id="BAAADD010000016">
    <property type="protein sequence ID" value="GAA0588641.1"/>
    <property type="molecule type" value="Genomic_DNA"/>
</dbReference>
<dbReference type="InterPro" id="IPR012340">
    <property type="entry name" value="NA-bd_OB-fold"/>
</dbReference>
<protein>
    <submittedName>
        <fullName evidence="1">Uncharacterized protein</fullName>
    </submittedName>
</protein>
<name>A0ABP3QHI7_9PROT</name>
<dbReference type="Proteomes" id="UP001499951">
    <property type="component" value="Unassembled WGS sequence"/>
</dbReference>
<evidence type="ECO:0000313" key="2">
    <source>
        <dbReference type="Proteomes" id="UP001499951"/>
    </source>
</evidence>
<comment type="caution">
    <text evidence="1">The sequence shown here is derived from an EMBL/GenBank/DDBJ whole genome shotgun (WGS) entry which is preliminary data.</text>
</comment>
<reference evidence="2" key="1">
    <citation type="journal article" date="2019" name="Int. J. Syst. Evol. Microbiol.">
        <title>The Global Catalogue of Microorganisms (GCM) 10K type strain sequencing project: providing services to taxonomists for standard genome sequencing and annotation.</title>
        <authorList>
            <consortium name="The Broad Institute Genomics Platform"/>
            <consortium name="The Broad Institute Genome Sequencing Center for Infectious Disease"/>
            <person name="Wu L."/>
            <person name="Ma J."/>
        </authorList>
    </citation>
    <scope>NUCLEOTIDE SEQUENCE [LARGE SCALE GENOMIC DNA]</scope>
    <source>
        <strain evidence="2">JCM 15089</strain>
    </source>
</reference>
<accession>A0ABP3QHI7</accession>
<evidence type="ECO:0000313" key="1">
    <source>
        <dbReference type="EMBL" id="GAA0588641.1"/>
    </source>
</evidence>
<dbReference type="Gene3D" id="2.40.50.140">
    <property type="entry name" value="Nucleic acid-binding proteins"/>
    <property type="match status" value="1"/>
</dbReference>
<dbReference type="SUPFAM" id="SSF50249">
    <property type="entry name" value="Nucleic acid-binding proteins"/>
    <property type="match status" value="1"/>
</dbReference>
<organism evidence="1 2">
    <name type="scientific">Rhizomicrobium electricum</name>
    <dbReference type="NCBI Taxonomy" id="480070"/>
    <lineage>
        <taxon>Bacteria</taxon>
        <taxon>Pseudomonadati</taxon>
        <taxon>Pseudomonadota</taxon>
        <taxon>Alphaproteobacteria</taxon>
        <taxon>Micropepsales</taxon>
        <taxon>Micropepsaceae</taxon>
        <taxon>Rhizomicrobium</taxon>
    </lineage>
</organism>
<keyword evidence="2" id="KW-1185">Reference proteome</keyword>